<feature type="transmembrane region" description="Helical" evidence="1">
    <location>
        <begin position="519"/>
        <end position="539"/>
    </location>
</feature>
<feature type="transmembrane region" description="Helical" evidence="1">
    <location>
        <begin position="404"/>
        <end position="428"/>
    </location>
</feature>
<feature type="transmembrane region" description="Helical" evidence="1">
    <location>
        <begin position="496"/>
        <end position="513"/>
    </location>
</feature>
<dbReference type="RefSeq" id="WP_264069755.1">
    <property type="nucleotide sequence ID" value="NZ_JACKTY010000033.1"/>
</dbReference>
<evidence type="ECO:0008006" key="4">
    <source>
        <dbReference type="Google" id="ProtNLM"/>
    </source>
</evidence>
<reference evidence="2 3" key="1">
    <citation type="journal article" date="2022" name="BMC Genomics">
        <title>Comparative genome analysis of mycobacteria focusing on tRNA and non-coding RNA.</title>
        <authorList>
            <person name="Behra P.R.K."/>
            <person name="Pettersson B.M.F."/>
            <person name="Ramesh M."/>
            <person name="Das S."/>
            <person name="Dasgupta S."/>
            <person name="Kirsebom L.A."/>
        </authorList>
    </citation>
    <scope>NUCLEOTIDE SEQUENCE [LARGE SCALE GENOMIC DNA]</scope>
    <source>
        <strain evidence="2 3">DSM 44078</strain>
    </source>
</reference>
<organism evidence="2 3">
    <name type="scientific">Mycolicibacterium komossense</name>
    <dbReference type="NCBI Taxonomy" id="1779"/>
    <lineage>
        <taxon>Bacteria</taxon>
        <taxon>Bacillati</taxon>
        <taxon>Actinomycetota</taxon>
        <taxon>Actinomycetes</taxon>
        <taxon>Mycobacteriales</taxon>
        <taxon>Mycobacteriaceae</taxon>
        <taxon>Mycolicibacterium</taxon>
    </lineage>
</organism>
<comment type="caution">
    <text evidence="2">The sequence shown here is derived from an EMBL/GenBank/DDBJ whole genome shotgun (WGS) entry which is preliminary data.</text>
</comment>
<feature type="transmembrane region" description="Helical" evidence="1">
    <location>
        <begin position="37"/>
        <end position="55"/>
    </location>
</feature>
<keyword evidence="1" id="KW-0472">Membrane</keyword>
<proteinExistence type="predicted"/>
<feature type="transmembrane region" description="Helical" evidence="1">
    <location>
        <begin position="435"/>
        <end position="459"/>
    </location>
</feature>
<keyword evidence="3" id="KW-1185">Reference proteome</keyword>
<feature type="transmembrane region" description="Helical" evidence="1">
    <location>
        <begin position="7"/>
        <end position="25"/>
    </location>
</feature>
<dbReference type="Proteomes" id="UP001526201">
    <property type="component" value="Unassembled WGS sequence"/>
</dbReference>
<name>A0ABT3CGP0_9MYCO</name>
<feature type="transmembrane region" description="Helical" evidence="1">
    <location>
        <begin position="109"/>
        <end position="128"/>
    </location>
</feature>
<dbReference type="InterPro" id="IPR036890">
    <property type="entry name" value="HATPase_C_sf"/>
</dbReference>
<dbReference type="SUPFAM" id="SSF55874">
    <property type="entry name" value="ATPase domain of HSP90 chaperone/DNA topoisomerase II/histidine kinase"/>
    <property type="match status" value="1"/>
</dbReference>
<keyword evidence="1" id="KW-1133">Transmembrane helix</keyword>
<gene>
    <name evidence="2" type="ORF">H7J73_21545</name>
</gene>
<evidence type="ECO:0000256" key="1">
    <source>
        <dbReference type="SAM" id="Phobius"/>
    </source>
</evidence>
<sequence>MGVDRALTNAALFWAAVAPSIQFLLVGANSHDLTRPLAAGVAFAIHAAVWALAALRRVSPPALLATWTLIGVAIAAHATGSTIEILRAALNVGISVSILAGLLLRLQAAVASSLAISLAIATSLYVAVDDLTPYAWSYLVLLPVNCLGTALAAGVAVRELRAVAAEADHRAHARLTADRTLARRQLEAEAGRRRARLLHDTIVNTLGAIATGRIVSADSVVARRCADDIRAVDESRANQHVASASVDDIFAHARAIGVDLTIGNVAGFRRCLADLPGWQRREILSTIRESVTNVAKHAQVAEAAIEYCSATRHVTVTDAGEGMSDIAPLQSAMAVRAEDAGTRTTVASTPGGGTATTIEIPIPRPTTRSDVFQRASFRMAAGIAAVMLTEFGVVMLVTTTLRTGWSVAAFAPPLTVWLIVAIALAVVLRYAGDAAGLPIGAVGGTYVALMGGMVIFGFSHPAQAGCGVHPNLGWGGDAAATICAVLVLLDGRARVVAPALAVIGLGSFIVLYHDAAHCGGSTVALLIADALVVAAFLVLRRQVSRLSDAVATQLDDELHGRAQQDRLLAEIAIRSGSFDSLIDEARALLLRVCTQPELVHDPEIRATAALEECYLRALIGLPYESGEITEAFVEIINAAKRARVSVEVNLEEGVLDAALAQSVSMAVVGIIAACAPDDRVCLGLFRSSGRGELILVAPPNAIAAGQSVIAASPMAGEADVRLTNSDGLVEIRW</sequence>
<evidence type="ECO:0000313" key="3">
    <source>
        <dbReference type="Proteomes" id="UP001526201"/>
    </source>
</evidence>
<feature type="transmembrane region" description="Helical" evidence="1">
    <location>
        <begin position="377"/>
        <end position="398"/>
    </location>
</feature>
<feature type="transmembrane region" description="Helical" evidence="1">
    <location>
        <begin position="134"/>
        <end position="157"/>
    </location>
</feature>
<feature type="transmembrane region" description="Helical" evidence="1">
    <location>
        <begin position="62"/>
        <end position="79"/>
    </location>
</feature>
<evidence type="ECO:0000313" key="2">
    <source>
        <dbReference type="EMBL" id="MCV7228604.1"/>
    </source>
</evidence>
<dbReference type="EMBL" id="JACKTY010000033">
    <property type="protein sequence ID" value="MCV7228604.1"/>
    <property type="molecule type" value="Genomic_DNA"/>
</dbReference>
<dbReference type="Gene3D" id="3.30.565.10">
    <property type="entry name" value="Histidine kinase-like ATPase, C-terminal domain"/>
    <property type="match status" value="1"/>
</dbReference>
<accession>A0ABT3CGP0</accession>
<keyword evidence="1" id="KW-0812">Transmembrane</keyword>
<feature type="transmembrane region" description="Helical" evidence="1">
    <location>
        <begin position="471"/>
        <end position="489"/>
    </location>
</feature>
<protein>
    <recommendedName>
        <fullName evidence="4">Histidine kinase</fullName>
    </recommendedName>
</protein>